<evidence type="ECO:0000313" key="10">
    <source>
        <dbReference type="EMBL" id="CAG9079276.1"/>
    </source>
</evidence>
<protein>
    <recommendedName>
        <fullName evidence="8">Glycosyltransferase family 92 protein</fullName>
        <ecNumber evidence="8">2.4.1.-</ecNumber>
    </recommendedName>
</protein>
<proteinExistence type="inferred from homology"/>
<dbReference type="WBParaSite" id="BXY_1005100.1">
    <property type="protein sequence ID" value="BXY_1005100.1"/>
    <property type="gene ID" value="BXY_1005100"/>
</dbReference>
<keyword evidence="12" id="KW-1185">Reference proteome</keyword>
<gene>
    <name evidence="9" type="ORF">BXYJ_LOCUS103</name>
</gene>
<reference evidence="13" key="1">
    <citation type="submission" date="2016-11" db="UniProtKB">
        <authorList>
            <consortium name="WormBaseParasite"/>
        </authorList>
    </citation>
    <scope>IDENTIFICATION</scope>
</reference>
<evidence type="ECO:0000256" key="4">
    <source>
        <dbReference type="ARBA" id="ARBA00022679"/>
    </source>
</evidence>
<dbReference type="EMBL" id="CAJFDI010000001">
    <property type="protein sequence ID" value="CAD5207794.1"/>
    <property type="molecule type" value="Genomic_DNA"/>
</dbReference>
<comment type="subcellular location">
    <subcellularLocation>
        <location evidence="1">Membrane</location>
        <topology evidence="1">Single-pass membrane protein</topology>
    </subcellularLocation>
</comment>
<evidence type="ECO:0000256" key="2">
    <source>
        <dbReference type="ARBA" id="ARBA00007647"/>
    </source>
</evidence>
<dbReference type="GO" id="GO:0016757">
    <property type="term" value="F:glycosyltransferase activity"/>
    <property type="evidence" value="ECO:0007669"/>
    <property type="project" value="UniProtKB-UniRule"/>
</dbReference>
<evidence type="ECO:0000256" key="1">
    <source>
        <dbReference type="ARBA" id="ARBA00004167"/>
    </source>
</evidence>
<evidence type="ECO:0000256" key="7">
    <source>
        <dbReference type="ARBA" id="ARBA00023136"/>
    </source>
</evidence>
<dbReference type="PANTHER" id="PTHR21645:SF2">
    <property type="entry name" value="GLYCOSYLTRANSFERASE FAMILY 92 PROTEIN F59C6.8"/>
    <property type="match status" value="1"/>
</dbReference>
<evidence type="ECO:0000256" key="6">
    <source>
        <dbReference type="ARBA" id="ARBA00022989"/>
    </source>
</evidence>
<evidence type="ECO:0000313" key="12">
    <source>
        <dbReference type="Proteomes" id="UP000659654"/>
    </source>
</evidence>
<feature type="transmembrane region" description="Helical" evidence="8">
    <location>
        <begin position="15"/>
        <end position="37"/>
    </location>
</feature>
<evidence type="ECO:0000313" key="9">
    <source>
        <dbReference type="EMBL" id="CAD5207794.1"/>
    </source>
</evidence>
<dbReference type="GO" id="GO:0016020">
    <property type="term" value="C:membrane"/>
    <property type="evidence" value="ECO:0007669"/>
    <property type="project" value="UniProtKB-SubCell"/>
</dbReference>
<keyword evidence="6 8" id="KW-1133">Transmembrane helix</keyword>
<sequence length="514" mass="58949">MAFKCSSPYLPVKQIYSLIVFVLVLVLTSLPLVLQWLGQNSVETEGNTDNFGGDVADGKVRSWSPKQHIFISSAFDIGGVESANKTYNIRLIVLTHNRDGPYLRKAPPVLCKSDADEIVAAEWSPLGAPMPCKWKDYFMDCNFSQPVKNLMILGGNRQIEIPITPVVTQKIPLVVCYGRAFFFEQWQIALASIETYLFYGADLMVIPIVSVIKDLHTILEFYERQGKVKLKNGVIMPVIPELAPYQDPNAHTDSLNIMTSNTECLYEYRQAAEFMLFADFDDIFIPRKFNTIYEEVLALSNRFPTAPSFRFPWAKAKFVMEETPFKFNITEMFSIFHIDSTSDKGKSIFRPLKIRRGLVHGPHFEGDYLSNVTEVRLGYGEMFNIHLRDATKERDWFKFKGNNLYKGPSDFRKIQKVFRERIQSDETAEKAFNSLPLGKPFFEAAVKCAEDTYRQKRTKDMCMSPLDCKYNIENPIPCMVMKPKFRRFDNGKGIILHSAVSKELVEKEDCSLIY</sequence>
<evidence type="ECO:0000256" key="8">
    <source>
        <dbReference type="RuleBase" id="RU366017"/>
    </source>
</evidence>
<keyword evidence="4 8" id="KW-0808">Transferase</keyword>
<name>A0A1I7SAK4_BURXY</name>
<organism evidence="11 13">
    <name type="scientific">Bursaphelenchus xylophilus</name>
    <name type="common">Pinewood nematode worm</name>
    <name type="synonym">Aphelenchoides xylophilus</name>
    <dbReference type="NCBI Taxonomy" id="6326"/>
    <lineage>
        <taxon>Eukaryota</taxon>
        <taxon>Metazoa</taxon>
        <taxon>Ecdysozoa</taxon>
        <taxon>Nematoda</taxon>
        <taxon>Chromadorea</taxon>
        <taxon>Rhabditida</taxon>
        <taxon>Tylenchina</taxon>
        <taxon>Tylenchomorpha</taxon>
        <taxon>Aphelenchoidea</taxon>
        <taxon>Aphelenchoididae</taxon>
        <taxon>Bursaphelenchus</taxon>
    </lineage>
</organism>
<evidence type="ECO:0000313" key="13">
    <source>
        <dbReference type="WBParaSite" id="BXY_1005100.1"/>
    </source>
</evidence>
<accession>A0A1I7SAK4</accession>
<keyword evidence="7 8" id="KW-0472">Membrane</keyword>
<dbReference type="AlphaFoldDB" id="A0A1I7SAK4"/>
<dbReference type="Proteomes" id="UP000659654">
    <property type="component" value="Unassembled WGS sequence"/>
</dbReference>
<dbReference type="Pfam" id="PF01697">
    <property type="entry name" value="Glyco_transf_92"/>
    <property type="match status" value="1"/>
</dbReference>
<evidence type="ECO:0000313" key="11">
    <source>
        <dbReference type="Proteomes" id="UP000095284"/>
    </source>
</evidence>
<dbReference type="Proteomes" id="UP000095284">
    <property type="component" value="Unplaced"/>
</dbReference>
<dbReference type="EMBL" id="CAJFCV020000001">
    <property type="protein sequence ID" value="CAG9079276.1"/>
    <property type="molecule type" value="Genomic_DNA"/>
</dbReference>
<dbReference type="EC" id="2.4.1.-" evidence="8"/>
<dbReference type="InterPro" id="IPR008166">
    <property type="entry name" value="Glyco_transf_92"/>
</dbReference>
<dbReference type="OrthoDB" id="5820241at2759"/>
<keyword evidence="5 8" id="KW-0812">Transmembrane</keyword>
<evidence type="ECO:0000256" key="5">
    <source>
        <dbReference type="ARBA" id="ARBA00022692"/>
    </source>
</evidence>
<dbReference type="eggNOG" id="KOG4735">
    <property type="taxonomic scope" value="Eukaryota"/>
</dbReference>
<reference evidence="10" key="2">
    <citation type="submission" date="2020-08" db="EMBL/GenBank/DDBJ databases">
        <authorList>
            <person name="Kikuchi T."/>
        </authorList>
    </citation>
    <scope>NUCLEOTIDE SEQUENCE</scope>
    <source>
        <strain evidence="9">Ka4C1</strain>
    </source>
</reference>
<evidence type="ECO:0000256" key="3">
    <source>
        <dbReference type="ARBA" id="ARBA00022676"/>
    </source>
</evidence>
<dbReference type="PANTHER" id="PTHR21645">
    <property type="entry name" value="GLYCOSYLTRANSFERASE FAMILY 92 PROTEIN"/>
    <property type="match status" value="1"/>
</dbReference>
<comment type="similarity">
    <text evidence="2 8">Belongs to the glycosyltransferase 92 family.</text>
</comment>
<keyword evidence="3 8" id="KW-0328">Glycosyltransferase</keyword>
<dbReference type="Proteomes" id="UP000582659">
    <property type="component" value="Unassembled WGS sequence"/>
</dbReference>
<dbReference type="InterPro" id="IPR052012">
    <property type="entry name" value="GTase_92"/>
</dbReference>